<organism evidence="1 2">
    <name type="scientific">Fimbriiglobus ruber</name>
    <dbReference type="NCBI Taxonomy" id="1908690"/>
    <lineage>
        <taxon>Bacteria</taxon>
        <taxon>Pseudomonadati</taxon>
        <taxon>Planctomycetota</taxon>
        <taxon>Planctomycetia</taxon>
        <taxon>Gemmatales</taxon>
        <taxon>Gemmataceae</taxon>
        <taxon>Fimbriiglobus</taxon>
    </lineage>
</organism>
<dbReference type="RefSeq" id="WP_088252796.1">
    <property type="nucleotide sequence ID" value="NZ_NIDE01000002.1"/>
</dbReference>
<evidence type="ECO:0000313" key="1">
    <source>
        <dbReference type="EMBL" id="OWK45010.1"/>
    </source>
</evidence>
<accession>A0A225DU29</accession>
<name>A0A225DU29_9BACT</name>
<keyword evidence="2" id="KW-1185">Reference proteome</keyword>
<protein>
    <submittedName>
        <fullName evidence="1">Uncharacterized protein</fullName>
    </submittedName>
</protein>
<gene>
    <name evidence="1" type="ORF">FRUB_01341</name>
</gene>
<dbReference type="Proteomes" id="UP000214646">
    <property type="component" value="Unassembled WGS sequence"/>
</dbReference>
<reference evidence="2" key="1">
    <citation type="submission" date="2017-06" db="EMBL/GenBank/DDBJ databases">
        <title>Genome analysis of Fimbriiglobus ruber SP5, the first member of the order Planctomycetales with confirmed chitinolytic capability.</title>
        <authorList>
            <person name="Ravin N.V."/>
            <person name="Rakitin A.L."/>
            <person name="Ivanova A.A."/>
            <person name="Beletsky A.V."/>
            <person name="Kulichevskaya I.S."/>
            <person name="Mardanov A.V."/>
            <person name="Dedysh S.N."/>
        </authorList>
    </citation>
    <scope>NUCLEOTIDE SEQUENCE [LARGE SCALE GENOMIC DNA]</scope>
    <source>
        <strain evidence="2">SP5</strain>
    </source>
</reference>
<sequence length="61" mass="6691">MRFFTKAWLTKELTDAAFEAAPGEYRLHLASLRLPSDVLVLSEVNMLGVLTGLIAPGICSR</sequence>
<comment type="caution">
    <text evidence="1">The sequence shown here is derived from an EMBL/GenBank/DDBJ whole genome shotgun (WGS) entry which is preliminary data.</text>
</comment>
<dbReference type="EMBL" id="NIDE01000002">
    <property type="protein sequence ID" value="OWK45010.1"/>
    <property type="molecule type" value="Genomic_DNA"/>
</dbReference>
<proteinExistence type="predicted"/>
<evidence type="ECO:0000313" key="2">
    <source>
        <dbReference type="Proteomes" id="UP000214646"/>
    </source>
</evidence>
<dbReference type="AlphaFoldDB" id="A0A225DU29"/>